<name>A0AAW1Q697_9CHLO</name>
<keyword evidence="1" id="KW-0732">Signal</keyword>
<comment type="caution">
    <text evidence="2">The sequence shown here is derived from an EMBL/GenBank/DDBJ whole genome shotgun (WGS) entry which is preliminary data.</text>
</comment>
<feature type="signal peptide" evidence="1">
    <location>
        <begin position="1"/>
        <end position="20"/>
    </location>
</feature>
<sequence length="435" mass="46779">MRALVVGLCLACLACTQADAARHSPAAEDSWRQWLDGRLADTTRHGRMLAEGPSLPTPQPTHPSPDVCIPVGGVTGSVLGLPPPTTAPIKIPRDYNFVQLADFLNASPQELLLRRIPTKIFDLDANGVEIQPLRNGILTKAQYNIVTQAQTFDAPFDGTNQLTTPANSHFAYLYALQDTLRWIDVDELLTHEKHDRLQICDMLAVYSLARLGIKESILPGAAKFYRRITADHCFLGAATAPVCVPGQTGPAPSGPKFAGSAGYIQITQGVAADLLNAITAFQTPGQNPNNLDQLTFQQQYLDNLCEQYEGPQGLDVNKDPQQPVGAPIGGFNRDTRILTQLQLVPDFLAELKTANTAVTAAAAKFTPGTMPPLGGYPQPLFATWPEYPDGGSQPAKQVPAGSWDTPVALPPDTTAVFTLGKPLFDNTAVPVPFTK</sequence>
<dbReference type="Proteomes" id="UP001489004">
    <property type="component" value="Unassembled WGS sequence"/>
</dbReference>
<dbReference type="EMBL" id="JALJOR010000006">
    <property type="protein sequence ID" value="KAK9815774.1"/>
    <property type="molecule type" value="Genomic_DNA"/>
</dbReference>
<evidence type="ECO:0000256" key="1">
    <source>
        <dbReference type="SAM" id="SignalP"/>
    </source>
</evidence>
<gene>
    <name evidence="2" type="ORF">WJX72_009271</name>
</gene>
<keyword evidence="3" id="KW-1185">Reference proteome</keyword>
<dbReference type="AlphaFoldDB" id="A0AAW1Q697"/>
<protein>
    <submittedName>
        <fullName evidence="2">Uncharacterized protein</fullName>
    </submittedName>
</protein>
<reference evidence="2 3" key="1">
    <citation type="journal article" date="2024" name="Nat. Commun.">
        <title>Phylogenomics reveals the evolutionary origins of lichenization in chlorophyte algae.</title>
        <authorList>
            <person name="Puginier C."/>
            <person name="Libourel C."/>
            <person name="Otte J."/>
            <person name="Skaloud P."/>
            <person name="Haon M."/>
            <person name="Grisel S."/>
            <person name="Petersen M."/>
            <person name="Berrin J.G."/>
            <person name="Delaux P.M."/>
            <person name="Dal Grande F."/>
            <person name="Keller J."/>
        </authorList>
    </citation>
    <scope>NUCLEOTIDE SEQUENCE [LARGE SCALE GENOMIC DNA]</scope>
    <source>
        <strain evidence="2 3">SAG 2043</strain>
    </source>
</reference>
<evidence type="ECO:0000313" key="2">
    <source>
        <dbReference type="EMBL" id="KAK9815774.1"/>
    </source>
</evidence>
<evidence type="ECO:0000313" key="3">
    <source>
        <dbReference type="Proteomes" id="UP001489004"/>
    </source>
</evidence>
<proteinExistence type="predicted"/>
<feature type="chain" id="PRO_5043609700" evidence="1">
    <location>
        <begin position="21"/>
        <end position="435"/>
    </location>
</feature>
<accession>A0AAW1Q697</accession>
<organism evidence="2 3">
    <name type="scientific">[Myrmecia] bisecta</name>
    <dbReference type="NCBI Taxonomy" id="41462"/>
    <lineage>
        <taxon>Eukaryota</taxon>
        <taxon>Viridiplantae</taxon>
        <taxon>Chlorophyta</taxon>
        <taxon>core chlorophytes</taxon>
        <taxon>Trebouxiophyceae</taxon>
        <taxon>Trebouxiales</taxon>
        <taxon>Trebouxiaceae</taxon>
        <taxon>Myrmecia</taxon>
    </lineage>
</organism>